<dbReference type="Proteomes" id="UP001336835">
    <property type="component" value="Unassembled WGS sequence"/>
</dbReference>
<gene>
    <name evidence="2" type="ORF">VRU48_03730</name>
</gene>
<dbReference type="RefSeq" id="WP_330106580.1">
    <property type="nucleotide sequence ID" value="NZ_JAZDQT010000001.1"/>
</dbReference>
<dbReference type="InterPro" id="IPR034122">
    <property type="entry name" value="Retropepsin-like_bacterial"/>
</dbReference>
<feature type="chain" id="PRO_5047181144" evidence="1">
    <location>
        <begin position="25"/>
        <end position="390"/>
    </location>
</feature>
<keyword evidence="2" id="KW-0378">Hydrolase</keyword>
<dbReference type="PROSITE" id="PS00141">
    <property type="entry name" value="ASP_PROTEASE"/>
    <property type="match status" value="1"/>
</dbReference>
<sequence length="390" mass="42606">MKNRFFNKYFFAFIWLLLGSSVLAQTNPLPKAVIPFESRNGAIILTVKLNDSEQPLKLLFDTGADGMAIGEALAQKIGLKASRWNKAAVVGGAADIGIAEGNTVHLGTFDLPSQNIAIFKEMHNELDGIIGNIIARSYVVKVDFDRKELSLFDFEGYTYEKQGTILPLTEPKGMFSVTGVLTVANGAPCQGNFLFDTGASYNLICFRPFVRKNKLLVSGFKPEYQGNTNSMGVNSPTFSGRAVFAMANLPVLSQMPITLMAGGSEANIPYDGSIGNRLLSRYNFTLNSRQREVHLVPNKSSAYPFDFAFGGYIFGFDTDGNLTVLDLVAREDSKNQLKPGAKVKSINGLPVETLRNNGKQLEKLLVLPSGTAMLVETELDGKQFSQTLKK</sequence>
<proteinExistence type="predicted"/>
<dbReference type="InterPro" id="IPR021109">
    <property type="entry name" value="Peptidase_aspartic_dom_sf"/>
</dbReference>
<dbReference type="GO" id="GO:0016787">
    <property type="term" value="F:hydrolase activity"/>
    <property type="evidence" value="ECO:0007669"/>
    <property type="project" value="UniProtKB-KW"/>
</dbReference>
<accession>A0ABU7I425</accession>
<keyword evidence="3" id="KW-1185">Reference proteome</keyword>
<protein>
    <submittedName>
        <fullName evidence="2">Retropepsin-like aspartic protease</fullName>
        <ecNumber evidence="2">3.4.23.-</ecNumber>
    </submittedName>
</protein>
<keyword evidence="1" id="KW-0732">Signal</keyword>
<evidence type="ECO:0000256" key="1">
    <source>
        <dbReference type="SAM" id="SignalP"/>
    </source>
</evidence>
<dbReference type="InterPro" id="IPR001969">
    <property type="entry name" value="Aspartic_peptidase_AS"/>
</dbReference>
<dbReference type="Gene3D" id="2.40.70.10">
    <property type="entry name" value="Acid Proteases"/>
    <property type="match status" value="2"/>
</dbReference>
<organism evidence="2 3">
    <name type="scientific">Pedobacter albus</name>
    <dbReference type="NCBI Taxonomy" id="3113905"/>
    <lineage>
        <taxon>Bacteria</taxon>
        <taxon>Pseudomonadati</taxon>
        <taxon>Bacteroidota</taxon>
        <taxon>Sphingobacteriia</taxon>
        <taxon>Sphingobacteriales</taxon>
        <taxon>Sphingobacteriaceae</taxon>
        <taxon>Pedobacter</taxon>
    </lineage>
</organism>
<comment type="caution">
    <text evidence="2">The sequence shown here is derived from an EMBL/GenBank/DDBJ whole genome shotgun (WGS) entry which is preliminary data.</text>
</comment>
<dbReference type="EMBL" id="JAZDQT010000001">
    <property type="protein sequence ID" value="MEE1944205.1"/>
    <property type="molecule type" value="Genomic_DNA"/>
</dbReference>
<dbReference type="CDD" id="cd05483">
    <property type="entry name" value="retropepsin_like_bacteria"/>
    <property type="match status" value="1"/>
</dbReference>
<feature type="signal peptide" evidence="1">
    <location>
        <begin position="1"/>
        <end position="24"/>
    </location>
</feature>
<dbReference type="Pfam" id="PF13650">
    <property type="entry name" value="Asp_protease_2"/>
    <property type="match status" value="1"/>
</dbReference>
<evidence type="ECO:0000313" key="3">
    <source>
        <dbReference type="Proteomes" id="UP001336835"/>
    </source>
</evidence>
<dbReference type="EC" id="3.4.23.-" evidence="2"/>
<name>A0ABU7I425_9SPHI</name>
<evidence type="ECO:0000313" key="2">
    <source>
        <dbReference type="EMBL" id="MEE1944205.1"/>
    </source>
</evidence>
<reference evidence="2 3" key="1">
    <citation type="submission" date="2024-01" db="EMBL/GenBank/DDBJ databases">
        <title>Pedobacter sp. nov., isolated from fresh soil.</title>
        <authorList>
            <person name="Le N.T.T."/>
        </authorList>
    </citation>
    <scope>NUCLEOTIDE SEQUENCE [LARGE SCALE GENOMIC DNA]</scope>
    <source>
        <strain evidence="2 3">KR3-3</strain>
    </source>
</reference>
<dbReference type="SUPFAM" id="SSF50630">
    <property type="entry name" value="Acid proteases"/>
    <property type="match status" value="1"/>
</dbReference>